<feature type="region of interest" description="Disordered" evidence="1">
    <location>
        <begin position="1"/>
        <end position="108"/>
    </location>
</feature>
<organism evidence="2 3">
    <name type="scientific">Lactuca virosa</name>
    <dbReference type="NCBI Taxonomy" id="75947"/>
    <lineage>
        <taxon>Eukaryota</taxon>
        <taxon>Viridiplantae</taxon>
        <taxon>Streptophyta</taxon>
        <taxon>Embryophyta</taxon>
        <taxon>Tracheophyta</taxon>
        <taxon>Spermatophyta</taxon>
        <taxon>Magnoliopsida</taxon>
        <taxon>eudicotyledons</taxon>
        <taxon>Gunneridae</taxon>
        <taxon>Pentapetalae</taxon>
        <taxon>asterids</taxon>
        <taxon>campanulids</taxon>
        <taxon>Asterales</taxon>
        <taxon>Asteraceae</taxon>
        <taxon>Cichorioideae</taxon>
        <taxon>Cichorieae</taxon>
        <taxon>Lactucinae</taxon>
        <taxon>Lactuca</taxon>
    </lineage>
</organism>
<evidence type="ECO:0000313" key="3">
    <source>
        <dbReference type="Proteomes" id="UP001157418"/>
    </source>
</evidence>
<proteinExistence type="predicted"/>
<protein>
    <submittedName>
        <fullName evidence="2">Uncharacterized protein</fullName>
    </submittedName>
</protein>
<evidence type="ECO:0000313" key="2">
    <source>
        <dbReference type="EMBL" id="CAH1440324.1"/>
    </source>
</evidence>
<reference evidence="2 3" key="1">
    <citation type="submission" date="2022-01" db="EMBL/GenBank/DDBJ databases">
        <authorList>
            <person name="Xiong W."/>
            <person name="Schranz E."/>
        </authorList>
    </citation>
    <scope>NUCLEOTIDE SEQUENCE [LARGE SCALE GENOMIC DNA]</scope>
</reference>
<accession>A0AAU9NR18</accession>
<dbReference type="AlphaFoldDB" id="A0AAU9NR18"/>
<dbReference type="EMBL" id="CAKMRJ010005412">
    <property type="protein sequence ID" value="CAH1440324.1"/>
    <property type="molecule type" value="Genomic_DNA"/>
</dbReference>
<dbReference type="Proteomes" id="UP001157418">
    <property type="component" value="Unassembled WGS sequence"/>
</dbReference>
<feature type="compositionally biased region" description="Basic and acidic residues" evidence="1">
    <location>
        <begin position="1"/>
        <end position="51"/>
    </location>
</feature>
<sequence>MDDVIFTEKDLADEKTTSNEKELVDEVSSELDRPIEEEITKKDEYLSHDSIDDPNDTTTKEEKCFQDATTRDIEPVVEQNDGLDEASKEKSKDSNETTEVGPQEDIVPSSLLVTSTEETPKTLRIDVVTKVLFCILAMPFFAT</sequence>
<feature type="compositionally biased region" description="Basic and acidic residues" evidence="1">
    <location>
        <begin position="58"/>
        <end position="74"/>
    </location>
</feature>
<feature type="compositionally biased region" description="Basic and acidic residues" evidence="1">
    <location>
        <begin position="85"/>
        <end position="95"/>
    </location>
</feature>
<name>A0AAU9NR18_9ASTR</name>
<evidence type="ECO:0000256" key="1">
    <source>
        <dbReference type="SAM" id="MobiDB-lite"/>
    </source>
</evidence>
<keyword evidence="3" id="KW-1185">Reference proteome</keyword>
<comment type="caution">
    <text evidence="2">The sequence shown here is derived from an EMBL/GenBank/DDBJ whole genome shotgun (WGS) entry which is preliminary data.</text>
</comment>
<gene>
    <name evidence="2" type="ORF">LVIROSA_LOCUS26465</name>
</gene>